<keyword evidence="2" id="KW-1185">Reference proteome</keyword>
<dbReference type="Gene3D" id="2.180.10.10">
    <property type="entry name" value="RHS repeat-associated core"/>
    <property type="match status" value="1"/>
</dbReference>
<comment type="caution">
    <text evidence="1">The sequence shown here is derived from an EMBL/GenBank/DDBJ whole genome shotgun (WGS) entry which is preliminary data.</text>
</comment>
<evidence type="ECO:0000313" key="1">
    <source>
        <dbReference type="EMBL" id="NEV65328.1"/>
    </source>
</evidence>
<sequence>MGRFATRYRTGKTQDLTLLCVRFGARDYDPYTGRWMGKDPIGFEGDGANLYGYVTNNPINVLDPVGLRSVGGTIVVPSGGFRPTPGPSHREIFNDTSYRHKITFLECLKIQREQ</sequence>
<organism evidence="1 2">
    <name type="scientific">Thiorhodococcus minor</name>
    <dbReference type="NCBI Taxonomy" id="57489"/>
    <lineage>
        <taxon>Bacteria</taxon>
        <taxon>Pseudomonadati</taxon>
        <taxon>Pseudomonadota</taxon>
        <taxon>Gammaproteobacteria</taxon>
        <taxon>Chromatiales</taxon>
        <taxon>Chromatiaceae</taxon>
        <taxon>Thiorhodococcus</taxon>
    </lineage>
</organism>
<dbReference type="RefSeq" id="WP_164456646.1">
    <property type="nucleotide sequence ID" value="NZ_JAAIJQ010000222.1"/>
</dbReference>
<reference evidence="1 2" key="1">
    <citation type="submission" date="2020-02" db="EMBL/GenBank/DDBJ databases">
        <title>Genome sequences of Thiorhodococcus mannitoliphagus and Thiorhodococcus minor, purple sulfur photosynthetic bacteria in the gammaproteobacterial family, Chromatiaceae.</title>
        <authorList>
            <person name="Aviles F.A."/>
            <person name="Meyer T.E."/>
            <person name="Kyndt J.A."/>
        </authorList>
    </citation>
    <scope>NUCLEOTIDE SEQUENCE [LARGE SCALE GENOMIC DNA]</scope>
    <source>
        <strain evidence="1 2">DSM 11518</strain>
    </source>
</reference>
<accession>A0A6M0K6C9</accession>
<dbReference type="Proteomes" id="UP000483379">
    <property type="component" value="Unassembled WGS sequence"/>
</dbReference>
<dbReference type="AlphaFoldDB" id="A0A6M0K6C9"/>
<name>A0A6M0K6C9_9GAMM</name>
<proteinExistence type="predicted"/>
<evidence type="ECO:0000313" key="2">
    <source>
        <dbReference type="Proteomes" id="UP000483379"/>
    </source>
</evidence>
<dbReference type="EMBL" id="JAAIJQ010000222">
    <property type="protein sequence ID" value="NEV65328.1"/>
    <property type="molecule type" value="Genomic_DNA"/>
</dbReference>
<dbReference type="InterPro" id="IPR022385">
    <property type="entry name" value="Rhs_assc_core"/>
</dbReference>
<gene>
    <name evidence="1" type="ORF">G3446_26470</name>
</gene>
<protein>
    <submittedName>
        <fullName evidence="1">RHS repeat-associated core domain-containing protein</fullName>
    </submittedName>
</protein>
<dbReference type="NCBIfam" id="TIGR03696">
    <property type="entry name" value="Rhs_assc_core"/>
    <property type="match status" value="1"/>
</dbReference>